<keyword evidence="4 8" id="KW-0812">Transmembrane</keyword>
<dbReference type="InterPro" id="IPR037066">
    <property type="entry name" value="Plug_dom_sf"/>
</dbReference>
<comment type="similarity">
    <text evidence="8">Belongs to the TonB-dependent receptor family.</text>
</comment>
<dbReference type="InterPro" id="IPR039426">
    <property type="entry name" value="TonB-dep_rcpt-like"/>
</dbReference>
<organism evidence="11 12">
    <name type="scientific">Dyadobacter psychrotolerans</name>
    <dbReference type="NCBI Taxonomy" id="2541721"/>
    <lineage>
        <taxon>Bacteria</taxon>
        <taxon>Pseudomonadati</taxon>
        <taxon>Bacteroidota</taxon>
        <taxon>Cytophagia</taxon>
        <taxon>Cytophagales</taxon>
        <taxon>Spirosomataceae</taxon>
        <taxon>Dyadobacter</taxon>
    </lineage>
</organism>
<comment type="subcellular location">
    <subcellularLocation>
        <location evidence="1 8">Cell outer membrane</location>
        <topology evidence="1 8">Multi-pass membrane protein</topology>
    </subcellularLocation>
</comment>
<gene>
    <name evidence="11" type="ORF">E0F88_04610</name>
</gene>
<evidence type="ECO:0000256" key="7">
    <source>
        <dbReference type="ARBA" id="ARBA00023237"/>
    </source>
</evidence>
<dbReference type="NCBIfam" id="TIGR04056">
    <property type="entry name" value="OMP_RagA_SusC"/>
    <property type="match status" value="1"/>
</dbReference>
<evidence type="ECO:0000313" key="11">
    <source>
        <dbReference type="EMBL" id="TDE17184.1"/>
    </source>
</evidence>
<dbReference type="InterPro" id="IPR012910">
    <property type="entry name" value="Plug_dom"/>
</dbReference>
<evidence type="ECO:0000256" key="6">
    <source>
        <dbReference type="ARBA" id="ARBA00023136"/>
    </source>
</evidence>
<keyword evidence="6 8" id="KW-0472">Membrane</keyword>
<evidence type="ECO:0000313" key="12">
    <source>
        <dbReference type="Proteomes" id="UP000294850"/>
    </source>
</evidence>
<comment type="caution">
    <text evidence="11">The sequence shown here is derived from an EMBL/GenBank/DDBJ whole genome shotgun (WGS) entry which is preliminary data.</text>
</comment>
<keyword evidence="2 8" id="KW-0813">Transport</keyword>
<dbReference type="GO" id="GO:0015344">
    <property type="term" value="F:siderophore uptake transmembrane transporter activity"/>
    <property type="evidence" value="ECO:0007669"/>
    <property type="project" value="TreeGrafter"/>
</dbReference>
<dbReference type="SUPFAM" id="SSF49464">
    <property type="entry name" value="Carboxypeptidase regulatory domain-like"/>
    <property type="match status" value="1"/>
</dbReference>
<evidence type="ECO:0000256" key="1">
    <source>
        <dbReference type="ARBA" id="ARBA00004571"/>
    </source>
</evidence>
<keyword evidence="5 9" id="KW-0732">Signal</keyword>
<sequence>MKKYVYLLAFLMLAQISWAQNRTVSGKVIGKKDNLPVPGATIRVEGTNTGTQTNSDGSFTVQIADKSVLAVSFIGYLKQTVQTDSRNQYEIFLTEDATALQEVVINAAYGTSDKKAFTGSATVVSAERIMSTQPTNISQSLQGASPGVQVLNTNGAPGSDATIVIRGLSSVGGGNNPLYILDGMPYDGNLNSINPNDIESMTVLKDAAATTLYGSRAANGVLVITTKKGASGKPSINIRSNFGYSDMAVSYPDRLSPQQLLEVSWEALRNGRLDRGISPEIAAQYATDNVVLEYFQDKNKNVYNTPTPIGLDGKLKPDAVQLFEGDWLGEYFSPRLRQEYSLDISGAVGENNKTSYFISGSYLNDKGSFKVQEFGRFSGRANVTSQVSKWLSLGTNLSYTHSNQQNPNVQARFTRVMPTLYPVYEWDYTNNAYVRDPYGNLMPDYGDRTRTEWRGWNPGFVSDYKNPYDWNFDYNQVDNMSTRNFVEAQILPFLKFRSGLSTDYQMTSGHNYQSATLTSTAATGGWSSRSANRRFSFTFNNLLTFDKDFGLHNVNVLVGQEMYRARYNYLSASKQRFALGGLYELGAAAEMSASSSSEDNYRLMSYLSRVEYNYNEKYYLSGSFRKDGSSRFSVDNRWGNFWSLGGAWIMSGERFLHDVSWIDNLKLRGSHGVVGNDQVAAGYYAYQGLYATGRNDYNDPGVLLSKLPTPNLVWESNVQTDIGVDFQLFGRRLHGSVDWFNRTSKDLIFARPLAPSVGLSSISENIGDVRNSGLELELGTYVFKNKNFTWNIDLNASRYKNEITRLPQNEIIDGRFKMVEGKSRYEFFLVDWAGVSPTTGNNTWYKYNADGGREVTEVYADVNNNDQKRFQGSSLPDLFGALTNSFTFKGFDLSVMMYYSIGGKIYDADYAEGVRYRRGFNMATDILDRWTPENTDTKIPRISEFTQTNVGSGSSQYLFDNSFLRLRNVSLGYSLPKTITDKMRVGNIKFFAQGTNLFTWGAAAKRGSDPETGLNGTVANGTNGDGAGSIRKSWSFGIQATL</sequence>
<dbReference type="Pfam" id="PF13715">
    <property type="entry name" value="CarbopepD_reg_2"/>
    <property type="match status" value="1"/>
</dbReference>
<dbReference type="Proteomes" id="UP000294850">
    <property type="component" value="Unassembled WGS sequence"/>
</dbReference>
<feature type="signal peptide" evidence="9">
    <location>
        <begin position="1"/>
        <end position="19"/>
    </location>
</feature>
<dbReference type="InterPro" id="IPR008969">
    <property type="entry name" value="CarboxyPept-like_regulatory"/>
</dbReference>
<evidence type="ECO:0000256" key="9">
    <source>
        <dbReference type="SAM" id="SignalP"/>
    </source>
</evidence>
<accession>A0A4R5DX15</accession>
<dbReference type="SUPFAM" id="SSF56935">
    <property type="entry name" value="Porins"/>
    <property type="match status" value="1"/>
</dbReference>
<keyword evidence="12" id="KW-1185">Reference proteome</keyword>
<dbReference type="AlphaFoldDB" id="A0A4R5DX15"/>
<dbReference type="OrthoDB" id="9768177at2"/>
<evidence type="ECO:0000256" key="4">
    <source>
        <dbReference type="ARBA" id="ARBA00022692"/>
    </source>
</evidence>
<feature type="chain" id="PRO_5020636044" evidence="9">
    <location>
        <begin position="20"/>
        <end position="1042"/>
    </location>
</feature>
<dbReference type="Gene3D" id="2.60.40.1120">
    <property type="entry name" value="Carboxypeptidase-like, regulatory domain"/>
    <property type="match status" value="1"/>
</dbReference>
<dbReference type="Gene3D" id="2.170.130.10">
    <property type="entry name" value="TonB-dependent receptor, plug domain"/>
    <property type="match status" value="1"/>
</dbReference>
<evidence type="ECO:0000256" key="3">
    <source>
        <dbReference type="ARBA" id="ARBA00022452"/>
    </source>
</evidence>
<reference evidence="11 12" key="1">
    <citation type="submission" date="2019-03" db="EMBL/GenBank/DDBJ databases">
        <title>Dyadobacter AR-3-6 sp. nov., isolated from arctic soil.</title>
        <authorList>
            <person name="Chaudhary D.K."/>
        </authorList>
    </citation>
    <scope>NUCLEOTIDE SEQUENCE [LARGE SCALE GENOMIC DNA]</scope>
    <source>
        <strain evidence="11 12">AR-3-6</strain>
    </source>
</reference>
<dbReference type="EMBL" id="SMFL01000002">
    <property type="protein sequence ID" value="TDE17184.1"/>
    <property type="molecule type" value="Genomic_DNA"/>
</dbReference>
<dbReference type="GO" id="GO:0044718">
    <property type="term" value="P:siderophore transmembrane transport"/>
    <property type="evidence" value="ECO:0007669"/>
    <property type="project" value="TreeGrafter"/>
</dbReference>
<feature type="domain" description="TonB-dependent receptor plug" evidence="10">
    <location>
        <begin position="114"/>
        <end position="221"/>
    </location>
</feature>
<dbReference type="PROSITE" id="PS52016">
    <property type="entry name" value="TONB_DEPENDENT_REC_3"/>
    <property type="match status" value="1"/>
</dbReference>
<dbReference type="GO" id="GO:0009279">
    <property type="term" value="C:cell outer membrane"/>
    <property type="evidence" value="ECO:0007669"/>
    <property type="project" value="UniProtKB-SubCell"/>
</dbReference>
<keyword evidence="11" id="KW-0675">Receptor</keyword>
<protein>
    <submittedName>
        <fullName evidence="11">TonB-dependent receptor</fullName>
    </submittedName>
</protein>
<dbReference type="InterPro" id="IPR036942">
    <property type="entry name" value="Beta-barrel_TonB_sf"/>
</dbReference>
<evidence type="ECO:0000259" key="10">
    <source>
        <dbReference type="Pfam" id="PF07715"/>
    </source>
</evidence>
<dbReference type="PANTHER" id="PTHR30069">
    <property type="entry name" value="TONB-DEPENDENT OUTER MEMBRANE RECEPTOR"/>
    <property type="match status" value="1"/>
</dbReference>
<evidence type="ECO:0000256" key="8">
    <source>
        <dbReference type="PROSITE-ProRule" id="PRU01360"/>
    </source>
</evidence>
<dbReference type="InterPro" id="IPR023997">
    <property type="entry name" value="TonB-dep_OMP_SusC/RagA_CS"/>
</dbReference>
<dbReference type="Gene3D" id="2.40.170.20">
    <property type="entry name" value="TonB-dependent receptor, beta-barrel domain"/>
    <property type="match status" value="1"/>
</dbReference>
<dbReference type="PANTHER" id="PTHR30069:SF29">
    <property type="entry name" value="HEMOGLOBIN AND HEMOGLOBIN-HAPTOGLOBIN-BINDING PROTEIN 1-RELATED"/>
    <property type="match status" value="1"/>
</dbReference>
<keyword evidence="3 8" id="KW-1134">Transmembrane beta strand</keyword>
<dbReference type="RefSeq" id="WP_131956948.1">
    <property type="nucleotide sequence ID" value="NZ_SMFL01000002.1"/>
</dbReference>
<evidence type="ECO:0000256" key="2">
    <source>
        <dbReference type="ARBA" id="ARBA00022448"/>
    </source>
</evidence>
<keyword evidence="7 8" id="KW-0998">Cell outer membrane</keyword>
<name>A0A4R5DX15_9BACT</name>
<proteinExistence type="inferred from homology"/>
<dbReference type="Pfam" id="PF07715">
    <property type="entry name" value="Plug"/>
    <property type="match status" value="1"/>
</dbReference>
<dbReference type="NCBIfam" id="TIGR04057">
    <property type="entry name" value="SusC_RagA_signa"/>
    <property type="match status" value="1"/>
</dbReference>
<evidence type="ECO:0000256" key="5">
    <source>
        <dbReference type="ARBA" id="ARBA00022729"/>
    </source>
</evidence>
<dbReference type="InterPro" id="IPR023996">
    <property type="entry name" value="TonB-dep_OMP_SusC/RagA"/>
</dbReference>